<comment type="caution">
    <text evidence="2">The sequence shown here is derived from an EMBL/GenBank/DDBJ whole genome shotgun (WGS) entry which is preliminary data.</text>
</comment>
<protein>
    <submittedName>
        <fullName evidence="2">Ubiquinone biosynthesis O-methyltransferase</fullName>
        <ecNumber evidence="2">2.1.1.222</ecNumber>
        <ecNumber evidence="2">2.1.1.64</ecNumber>
    </submittedName>
</protein>
<dbReference type="SUPFAM" id="SSF53335">
    <property type="entry name" value="S-adenosyl-L-methionine-dependent methyltransferases"/>
    <property type="match status" value="1"/>
</dbReference>
<proteinExistence type="predicted"/>
<keyword evidence="2" id="KW-0489">Methyltransferase</keyword>
<gene>
    <name evidence="2" type="primary">ubiG</name>
    <name evidence="2" type="ORF">CLTEP_12270</name>
</gene>
<keyword evidence="3" id="KW-1185">Reference proteome</keyword>
<dbReference type="RefSeq" id="WP_084364695.1">
    <property type="nucleotide sequence ID" value="NZ_LTBA01000010.1"/>
</dbReference>
<dbReference type="PATRIC" id="fig|1121338.3.peg.1262"/>
<feature type="domain" description="Methyltransferase" evidence="1">
    <location>
        <begin position="83"/>
        <end position="172"/>
    </location>
</feature>
<accession>A0A151B4S3</accession>
<dbReference type="EC" id="2.1.1.222" evidence="2"/>
<sequence length="281" mass="31578">MNNDKNNDKKFCSDITDVNERTNVNERTWNSDTYNAWVKRFGEPIQAAQKIKKLNDNPSRAFSSLISKFGDVKCKKIMNIMGSNGTKAVALALSGADVTVVDFSEGNKRYALDLAKEAGVNIHYILSDVLKLPKEDITSDYDIVFAEMGILHYFTDLKPFIDVIYNLLGDEGLFVIRDFHPVSTKLITSRGTTAKIRKHKVTGDYFDTSLEEKEASYTKYSNDDKKSNKVLLRKWNIGEIVTAVANSGLIIKSLDEEPNLSSDVFDKGIPKTFLLVAKKKN</sequence>
<evidence type="ECO:0000313" key="2">
    <source>
        <dbReference type="EMBL" id="KYH34762.1"/>
    </source>
</evidence>
<dbReference type="InterPro" id="IPR041698">
    <property type="entry name" value="Methyltransf_25"/>
</dbReference>
<dbReference type="InterPro" id="IPR029063">
    <property type="entry name" value="SAM-dependent_MTases_sf"/>
</dbReference>
<dbReference type="Gene3D" id="3.40.50.150">
    <property type="entry name" value="Vaccinia Virus protein VP39"/>
    <property type="match status" value="1"/>
</dbReference>
<dbReference type="Pfam" id="PF13649">
    <property type="entry name" value="Methyltransf_25"/>
    <property type="match status" value="1"/>
</dbReference>
<keyword evidence="2" id="KW-0808">Transferase</keyword>
<evidence type="ECO:0000313" key="3">
    <source>
        <dbReference type="Proteomes" id="UP000075531"/>
    </source>
</evidence>
<keyword evidence="2" id="KW-0830">Ubiquinone</keyword>
<organism evidence="2 3">
    <name type="scientific">Clostridium tepidiprofundi DSM 19306</name>
    <dbReference type="NCBI Taxonomy" id="1121338"/>
    <lineage>
        <taxon>Bacteria</taxon>
        <taxon>Bacillati</taxon>
        <taxon>Bacillota</taxon>
        <taxon>Clostridia</taxon>
        <taxon>Eubacteriales</taxon>
        <taxon>Clostridiaceae</taxon>
        <taxon>Clostridium</taxon>
    </lineage>
</organism>
<dbReference type="STRING" id="1121338.CLTEP_12270"/>
<dbReference type="CDD" id="cd02440">
    <property type="entry name" value="AdoMet_MTases"/>
    <property type="match status" value="1"/>
</dbReference>
<reference evidence="2 3" key="1">
    <citation type="submission" date="2016-02" db="EMBL/GenBank/DDBJ databases">
        <title>Genome sequence of Clostridium tepidiprofundi DSM 19306.</title>
        <authorList>
            <person name="Poehlein A."/>
            <person name="Daniel R."/>
        </authorList>
    </citation>
    <scope>NUCLEOTIDE SEQUENCE [LARGE SCALE GENOMIC DNA]</scope>
    <source>
        <strain evidence="2 3">DSM 19306</strain>
    </source>
</reference>
<dbReference type="GO" id="GO:0032259">
    <property type="term" value="P:methylation"/>
    <property type="evidence" value="ECO:0007669"/>
    <property type="project" value="UniProtKB-KW"/>
</dbReference>
<dbReference type="GO" id="GO:0102208">
    <property type="term" value="F:2-polyprenyl-6-hydroxyphenol methylase activity"/>
    <property type="evidence" value="ECO:0007669"/>
    <property type="project" value="UniProtKB-EC"/>
</dbReference>
<name>A0A151B4S3_9CLOT</name>
<evidence type="ECO:0000259" key="1">
    <source>
        <dbReference type="Pfam" id="PF13649"/>
    </source>
</evidence>
<dbReference type="AlphaFoldDB" id="A0A151B4S3"/>
<dbReference type="EMBL" id="LTBA01000010">
    <property type="protein sequence ID" value="KYH34762.1"/>
    <property type="molecule type" value="Genomic_DNA"/>
</dbReference>
<dbReference type="GO" id="GO:0061542">
    <property type="term" value="F:3-demethylubiquinol 3-O-methyltransferase activity"/>
    <property type="evidence" value="ECO:0007669"/>
    <property type="project" value="UniProtKB-EC"/>
</dbReference>
<dbReference type="OrthoDB" id="8385759at2"/>
<dbReference type="Proteomes" id="UP000075531">
    <property type="component" value="Unassembled WGS sequence"/>
</dbReference>
<dbReference type="EC" id="2.1.1.64" evidence="2"/>